<name>A0A6L4WMT1_9BACT</name>
<keyword evidence="3" id="KW-0804">Transcription</keyword>
<evidence type="ECO:0000256" key="3">
    <source>
        <dbReference type="ARBA" id="ARBA00023163"/>
    </source>
</evidence>
<keyword evidence="1" id="KW-0805">Transcription regulation</keyword>
<dbReference type="Pfam" id="PF16925">
    <property type="entry name" value="TetR_C_13"/>
    <property type="match status" value="1"/>
</dbReference>
<protein>
    <submittedName>
        <fullName evidence="6">TetR family transcriptional regulator</fullName>
    </submittedName>
</protein>
<feature type="domain" description="HTH tetR-type" evidence="5">
    <location>
        <begin position="1"/>
        <end position="61"/>
    </location>
</feature>
<dbReference type="GO" id="GO:0003677">
    <property type="term" value="F:DNA binding"/>
    <property type="evidence" value="ECO:0007669"/>
    <property type="project" value="UniProtKB-UniRule"/>
</dbReference>
<evidence type="ECO:0000256" key="1">
    <source>
        <dbReference type="ARBA" id="ARBA00023015"/>
    </source>
</evidence>
<dbReference type="InterPro" id="IPR001647">
    <property type="entry name" value="HTH_TetR"/>
</dbReference>
<keyword evidence="8" id="KW-1185">Reference proteome</keyword>
<sequence>MDIRQKILDKAFEEIHKSGYEAASINKILKDVGVNKGSMYHYFKSKRELTLTMIKENLNNYIEQKYGVILEVKENYIQEILKVFRKSSNQSVCNGCRLNNLVQELSHRDNDFKVELEKIYIRFEEIIEEAIIKAIENKEIFHPNPKRLSIYLVASLEGSVATAKKSQDFEIYNECIDEIENYLNSLKCL</sequence>
<evidence type="ECO:0000313" key="7">
    <source>
        <dbReference type="EMBL" id="KAB7886056.1"/>
    </source>
</evidence>
<dbReference type="InterPro" id="IPR023772">
    <property type="entry name" value="DNA-bd_HTH_TetR-type_CS"/>
</dbReference>
<dbReference type="InterPro" id="IPR009057">
    <property type="entry name" value="Homeodomain-like_sf"/>
</dbReference>
<dbReference type="EMBL" id="WFKK01000108">
    <property type="protein sequence ID" value="KAB7883048.1"/>
    <property type="molecule type" value="Genomic_DNA"/>
</dbReference>
<comment type="caution">
    <text evidence="6">The sequence shown here is derived from an EMBL/GenBank/DDBJ whole genome shotgun (WGS) entry which is preliminary data.</text>
</comment>
<accession>A0A6L4WMT1</accession>
<dbReference type="RefSeq" id="WP_152192329.1">
    <property type="nucleotide sequence ID" value="NZ_WFKI01000097.1"/>
</dbReference>
<dbReference type="SUPFAM" id="SSF46689">
    <property type="entry name" value="Homeodomain-like"/>
    <property type="match status" value="1"/>
</dbReference>
<feature type="DNA-binding region" description="H-T-H motif" evidence="4">
    <location>
        <begin position="24"/>
        <end position="43"/>
    </location>
</feature>
<dbReference type="EMBL" id="WFKJ01000089">
    <property type="protein sequence ID" value="KAB7886056.1"/>
    <property type="molecule type" value="Genomic_DNA"/>
</dbReference>
<evidence type="ECO:0000313" key="8">
    <source>
        <dbReference type="Proteomes" id="UP000461010"/>
    </source>
</evidence>
<dbReference type="Pfam" id="PF00440">
    <property type="entry name" value="TetR_N"/>
    <property type="match status" value="1"/>
</dbReference>
<dbReference type="Proteomes" id="UP000461010">
    <property type="component" value="Unassembled WGS sequence"/>
</dbReference>
<dbReference type="InterPro" id="IPR036271">
    <property type="entry name" value="Tet_transcr_reg_TetR-rel_C_sf"/>
</dbReference>
<evidence type="ECO:0000256" key="2">
    <source>
        <dbReference type="ARBA" id="ARBA00023125"/>
    </source>
</evidence>
<organism evidence="6 9">
    <name type="scientific">Poseidonibacter ostreae</name>
    <dbReference type="NCBI Taxonomy" id="2654171"/>
    <lineage>
        <taxon>Bacteria</taxon>
        <taxon>Pseudomonadati</taxon>
        <taxon>Campylobacterota</taxon>
        <taxon>Epsilonproteobacteria</taxon>
        <taxon>Campylobacterales</taxon>
        <taxon>Arcobacteraceae</taxon>
        <taxon>Poseidonibacter</taxon>
    </lineage>
</organism>
<evidence type="ECO:0000259" key="5">
    <source>
        <dbReference type="PROSITE" id="PS50977"/>
    </source>
</evidence>
<dbReference type="Proteomes" id="UP000472839">
    <property type="component" value="Unassembled WGS sequence"/>
</dbReference>
<dbReference type="PANTHER" id="PTHR47506">
    <property type="entry name" value="TRANSCRIPTIONAL REGULATORY PROTEIN"/>
    <property type="match status" value="1"/>
</dbReference>
<dbReference type="PROSITE" id="PS50977">
    <property type="entry name" value="HTH_TETR_2"/>
    <property type="match status" value="1"/>
</dbReference>
<dbReference type="SUPFAM" id="SSF48498">
    <property type="entry name" value="Tetracyclin repressor-like, C-terminal domain"/>
    <property type="match status" value="1"/>
</dbReference>
<dbReference type="PROSITE" id="PS01081">
    <property type="entry name" value="HTH_TETR_1"/>
    <property type="match status" value="1"/>
</dbReference>
<evidence type="ECO:0000313" key="6">
    <source>
        <dbReference type="EMBL" id="KAB7883048.1"/>
    </source>
</evidence>
<dbReference type="PRINTS" id="PR00455">
    <property type="entry name" value="HTHTETR"/>
</dbReference>
<dbReference type="Gene3D" id="1.10.357.10">
    <property type="entry name" value="Tetracycline Repressor, domain 2"/>
    <property type="match status" value="1"/>
</dbReference>
<dbReference type="InterPro" id="IPR011075">
    <property type="entry name" value="TetR_C"/>
</dbReference>
<dbReference type="AlphaFoldDB" id="A0A6L4WMT1"/>
<dbReference type="PANTHER" id="PTHR47506:SF1">
    <property type="entry name" value="HTH-TYPE TRANSCRIPTIONAL REGULATOR YJDC"/>
    <property type="match status" value="1"/>
</dbReference>
<gene>
    <name evidence="7" type="ORF">GBG18_14830</name>
    <name evidence="6" type="ORF">GBG19_16290</name>
</gene>
<evidence type="ECO:0000313" key="9">
    <source>
        <dbReference type="Proteomes" id="UP000472839"/>
    </source>
</evidence>
<reference evidence="8 9" key="1">
    <citation type="submission" date="2019-10" db="EMBL/GenBank/DDBJ databases">
        <title>Poseidonibacter ostreae sp. nov., isolated from the gut of the Ostrea denselamellosa.</title>
        <authorList>
            <person name="Choi A."/>
        </authorList>
    </citation>
    <scope>NUCLEOTIDE SEQUENCE [LARGE SCALE GENOMIC DNA]</scope>
    <source>
        <strain evidence="6 9">SJOD-M-33</strain>
        <strain evidence="7 8">SJOD-M-5</strain>
    </source>
</reference>
<evidence type="ECO:0000256" key="4">
    <source>
        <dbReference type="PROSITE-ProRule" id="PRU00335"/>
    </source>
</evidence>
<proteinExistence type="predicted"/>
<keyword evidence="2 4" id="KW-0238">DNA-binding</keyword>